<gene>
    <name evidence="9" type="ORF">BRAFLDRAFT_216747</name>
</gene>
<dbReference type="PROSITE" id="PS00119">
    <property type="entry name" value="PA2_ASP"/>
    <property type="match status" value="1"/>
</dbReference>
<keyword evidence="4 7" id="KW-1015">Disulfide bond</keyword>
<dbReference type="GO" id="GO:0005576">
    <property type="term" value="C:extracellular region"/>
    <property type="evidence" value="ECO:0007669"/>
    <property type="project" value="UniProtKB-SubCell"/>
</dbReference>
<evidence type="ECO:0000313" key="9">
    <source>
        <dbReference type="EMBL" id="EEN58211.1"/>
    </source>
</evidence>
<feature type="domain" description="Phospholipase A2-like central" evidence="8">
    <location>
        <begin position="1"/>
        <end position="108"/>
    </location>
</feature>
<feature type="binding site" evidence="6">
    <location>
        <position position="30"/>
    </location>
    <ligand>
        <name>Ca(2+)</name>
        <dbReference type="ChEBI" id="CHEBI:29108"/>
    </ligand>
</feature>
<organism>
    <name type="scientific">Branchiostoma floridae</name>
    <name type="common">Florida lancelet</name>
    <name type="synonym">Amphioxus</name>
    <dbReference type="NCBI Taxonomy" id="7739"/>
    <lineage>
        <taxon>Eukaryota</taxon>
        <taxon>Metazoa</taxon>
        <taxon>Chordata</taxon>
        <taxon>Cephalochordata</taxon>
        <taxon>Leptocardii</taxon>
        <taxon>Amphioxiformes</taxon>
        <taxon>Branchiostomatidae</taxon>
        <taxon>Branchiostoma</taxon>
    </lineage>
</organism>
<proteinExistence type="inferred from homology"/>
<dbReference type="InterPro" id="IPR036444">
    <property type="entry name" value="PLipase_A2_dom_sf"/>
</dbReference>
<comment type="similarity">
    <text evidence="2">Belongs to the phospholipase A2 family. Group I subfamily. D49 sub-subfamily.</text>
</comment>
<protein>
    <recommendedName>
        <fullName evidence="8">Phospholipase A2-like central domain-containing protein</fullName>
    </recommendedName>
</protein>
<dbReference type="GO" id="GO:0016042">
    <property type="term" value="P:lipid catabolic process"/>
    <property type="evidence" value="ECO:0007669"/>
    <property type="project" value="InterPro"/>
</dbReference>
<dbReference type="GO" id="GO:0005509">
    <property type="term" value="F:calcium ion binding"/>
    <property type="evidence" value="ECO:0007669"/>
    <property type="project" value="InterPro"/>
</dbReference>
<dbReference type="EMBL" id="GG666533">
    <property type="protein sequence ID" value="EEN58211.1"/>
    <property type="molecule type" value="Genomic_DNA"/>
</dbReference>
<sequence length="108" mass="11873">NIRQLARMIEKVTGRNAKDYNKYGCWCGRGGAGEPVDGIDTCCKAHDECYETVDRPYRTTYNFAVDAGVVTCDDPGTNERAVCDCDRTAVLCFNANVYPDPPVKPACP</sequence>
<dbReference type="GO" id="GO:0050482">
    <property type="term" value="P:arachidonate secretion"/>
    <property type="evidence" value="ECO:0007669"/>
    <property type="project" value="InterPro"/>
</dbReference>
<dbReference type="InterPro" id="IPR033113">
    <property type="entry name" value="PLA2_histidine"/>
</dbReference>
<evidence type="ECO:0000256" key="3">
    <source>
        <dbReference type="ARBA" id="ARBA00022525"/>
    </source>
</evidence>
<evidence type="ECO:0000256" key="5">
    <source>
        <dbReference type="PIRSR" id="PIRSR601211-1"/>
    </source>
</evidence>
<dbReference type="PANTHER" id="PTHR11716:SF106">
    <property type="entry name" value="PHOSPHOLIPASE A2 A2-ACTITOXIN-UCS2A-LIKE"/>
    <property type="match status" value="1"/>
</dbReference>
<dbReference type="PANTHER" id="PTHR11716">
    <property type="entry name" value="PHOSPHOLIPASE A2 FAMILY MEMBER"/>
    <property type="match status" value="1"/>
</dbReference>
<dbReference type="SUPFAM" id="SSF48619">
    <property type="entry name" value="Phospholipase A2, PLA2"/>
    <property type="match status" value="1"/>
</dbReference>
<dbReference type="Gene3D" id="1.20.90.10">
    <property type="entry name" value="Phospholipase A2 domain"/>
    <property type="match status" value="1"/>
</dbReference>
<feature type="disulfide bond" evidence="7">
    <location>
        <begin position="72"/>
        <end position="83"/>
    </location>
</feature>
<dbReference type="eggNOG" id="KOG4087">
    <property type="taxonomic scope" value="Eukaryota"/>
</dbReference>
<keyword evidence="6" id="KW-0106">Calcium</keyword>
<evidence type="ECO:0000256" key="6">
    <source>
        <dbReference type="PIRSR" id="PIRSR601211-2"/>
    </source>
</evidence>
<evidence type="ECO:0000259" key="8">
    <source>
        <dbReference type="SMART" id="SM00085"/>
    </source>
</evidence>
<dbReference type="Pfam" id="PF00068">
    <property type="entry name" value="Phospholip_A2_1"/>
    <property type="match status" value="1"/>
</dbReference>
<comment type="cofactor">
    <cofactor evidence="6">
        <name>Ca(2+)</name>
        <dbReference type="ChEBI" id="CHEBI:29108"/>
    </cofactor>
    <text evidence="6">Binds 1 Ca(2+) ion per subunit.</text>
</comment>
<feature type="active site" evidence="5">
    <location>
        <position position="86"/>
    </location>
</feature>
<dbReference type="InterPro" id="IPR016090">
    <property type="entry name" value="PLA2-like_dom"/>
</dbReference>
<feature type="binding site" evidence="6">
    <location>
        <position position="28"/>
    </location>
    <ligand>
        <name>Ca(2+)</name>
        <dbReference type="ChEBI" id="CHEBI:29108"/>
    </ligand>
</feature>
<evidence type="ECO:0000256" key="7">
    <source>
        <dbReference type="PIRSR" id="PIRSR601211-3"/>
    </source>
</evidence>
<dbReference type="AlphaFoldDB" id="C3YNA5"/>
<feature type="disulfide bond" evidence="7">
    <location>
        <begin position="27"/>
        <end position="43"/>
    </location>
</feature>
<feature type="active site" evidence="5">
    <location>
        <position position="46"/>
    </location>
</feature>
<evidence type="ECO:0000256" key="2">
    <source>
        <dbReference type="ARBA" id="ARBA00007892"/>
    </source>
</evidence>
<feature type="disulfide bond" evidence="7">
    <location>
        <begin position="42"/>
        <end position="92"/>
    </location>
</feature>
<dbReference type="PROSITE" id="PS00118">
    <property type="entry name" value="PA2_HIS"/>
    <property type="match status" value="1"/>
</dbReference>
<feature type="non-terminal residue" evidence="9">
    <location>
        <position position="1"/>
    </location>
</feature>
<dbReference type="InterPro" id="IPR033112">
    <property type="entry name" value="PLA2_Asp_AS"/>
</dbReference>
<comment type="subcellular location">
    <subcellularLocation>
        <location evidence="1">Secreted</location>
    </subcellularLocation>
</comment>
<dbReference type="SMART" id="SM00085">
    <property type="entry name" value="PA2c"/>
    <property type="match status" value="1"/>
</dbReference>
<dbReference type="FunFam" id="1.20.90.10:FF:000016">
    <property type="entry name" value="Phospholipase A(2)"/>
    <property type="match status" value="1"/>
</dbReference>
<name>C3YNA5_BRAFL</name>
<evidence type="ECO:0000256" key="1">
    <source>
        <dbReference type="ARBA" id="ARBA00004613"/>
    </source>
</evidence>
<dbReference type="PRINTS" id="PR00389">
    <property type="entry name" value="PHPHLIPASEA2"/>
</dbReference>
<reference evidence="9" key="1">
    <citation type="journal article" date="2008" name="Nature">
        <title>The amphioxus genome and the evolution of the chordate karyotype.</title>
        <authorList>
            <consortium name="US DOE Joint Genome Institute (JGI-PGF)"/>
            <person name="Putnam N.H."/>
            <person name="Butts T."/>
            <person name="Ferrier D.E.K."/>
            <person name="Furlong R.F."/>
            <person name="Hellsten U."/>
            <person name="Kawashima T."/>
            <person name="Robinson-Rechavi M."/>
            <person name="Shoguchi E."/>
            <person name="Terry A."/>
            <person name="Yu J.-K."/>
            <person name="Benito-Gutierrez E.L."/>
            <person name="Dubchak I."/>
            <person name="Garcia-Fernandez J."/>
            <person name="Gibson-Brown J.J."/>
            <person name="Grigoriev I.V."/>
            <person name="Horton A.C."/>
            <person name="de Jong P.J."/>
            <person name="Jurka J."/>
            <person name="Kapitonov V.V."/>
            <person name="Kohara Y."/>
            <person name="Kuroki Y."/>
            <person name="Lindquist E."/>
            <person name="Lucas S."/>
            <person name="Osoegawa K."/>
            <person name="Pennacchio L.A."/>
            <person name="Salamov A.A."/>
            <person name="Satou Y."/>
            <person name="Sauka-Spengler T."/>
            <person name="Schmutz J."/>
            <person name="Shin-I T."/>
            <person name="Toyoda A."/>
            <person name="Bronner-Fraser M."/>
            <person name="Fujiyama A."/>
            <person name="Holland L.Z."/>
            <person name="Holland P.W.H."/>
            <person name="Satoh N."/>
            <person name="Rokhsar D.S."/>
        </authorList>
    </citation>
    <scope>NUCLEOTIDE SEQUENCE [LARGE SCALE GENOMIC DNA]</scope>
    <source>
        <strain evidence="9">S238N-H82</strain>
        <tissue evidence="9">Testes</tissue>
    </source>
</reference>
<keyword evidence="3" id="KW-0964">Secreted</keyword>
<dbReference type="STRING" id="7739.C3YNA5"/>
<dbReference type="GO" id="GO:0004623">
    <property type="term" value="F:phospholipase A2 activity"/>
    <property type="evidence" value="ECO:0007669"/>
    <property type="project" value="InterPro"/>
</dbReference>
<dbReference type="InterPro" id="IPR001211">
    <property type="entry name" value="PLA2"/>
</dbReference>
<evidence type="ECO:0000256" key="4">
    <source>
        <dbReference type="ARBA" id="ARBA00023157"/>
    </source>
</evidence>
<keyword evidence="6" id="KW-0479">Metal-binding</keyword>
<dbReference type="GO" id="GO:0006644">
    <property type="term" value="P:phospholipid metabolic process"/>
    <property type="evidence" value="ECO:0007669"/>
    <property type="project" value="InterPro"/>
</dbReference>
<feature type="binding site" evidence="6">
    <location>
        <position position="47"/>
    </location>
    <ligand>
        <name>Ca(2+)</name>
        <dbReference type="ChEBI" id="CHEBI:29108"/>
    </ligand>
</feature>
<dbReference type="CDD" id="cd00125">
    <property type="entry name" value="PLA2c"/>
    <property type="match status" value="1"/>
</dbReference>
<dbReference type="InParanoid" id="C3YNA5"/>
<accession>C3YNA5</accession>
<feature type="disulfide bond" evidence="7">
    <location>
        <begin position="49"/>
        <end position="85"/>
    </location>
</feature>